<dbReference type="PROSITE" id="PS51450">
    <property type="entry name" value="LRR"/>
    <property type="match status" value="1"/>
</dbReference>
<dbReference type="GO" id="GO:0004674">
    <property type="term" value="F:protein serine/threonine kinase activity"/>
    <property type="evidence" value="ECO:0007669"/>
    <property type="project" value="UniProtKB-KW"/>
</dbReference>
<feature type="domain" description="Protein kinase" evidence="20">
    <location>
        <begin position="584"/>
        <end position="866"/>
    </location>
</feature>
<dbReference type="PROSITE" id="PS50011">
    <property type="entry name" value="PROTEIN_KINASE_DOM"/>
    <property type="match status" value="1"/>
</dbReference>
<evidence type="ECO:0000256" key="3">
    <source>
        <dbReference type="ARBA" id="ARBA00022475"/>
    </source>
</evidence>
<keyword evidence="22" id="KW-1185">Reference proteome</keyword>
<evidence type="ECO:0000256" key="8">
    <source>
        <dbReference type="ARBA" id="ARBA00022729"/>
    </source>
</evidence>
<dbReference type="Gene3D" id="1.10.510.10">
    <property type="entry name" value="Transferase(Phosphotransferase) domain 1"/>
    <property type="match status" value="1"/>
</dbReference>
<evidence type="ECO:0000256" key="18">
    <source>
        <dbReference type="PROSITE-ProRule" id="PRU10141"/>
    </source>
</evidence>
<feature type="transmembrane region" description="Helical" evidence="19">
    <location>
        <begin position="492"/>
        <end position="516"/>
    </location>
</feature>
<evidence type="ECO:0000313" key="21">
    <source>
        <dbReference type="EMBL" id="KAJ8428478.1"/>
    </source>
</evidence>
<dbReference type="PANTHER" id="PTHR47986:SF10">
    <property type="entry name" value="RECEPTOR-LIKE KINASE TMK4"/>
    <property type="match status" value="1"/>
</dbReference>
<gene>
    <name evidence="21" type="ORF">Cgig2_029931</name>
</gene>
<dbReference type="FunFam" id="1.10.510.10:FF:000468">
    <property type="entry name" value="PTI1-like tyrosine-protein kinase 3"/>
    <property type="match status" value="1"/>
</dbReference>
<keyword evidence="10 18" id="KW-0547">Nucleotide-binding</keyword>
<dbReference type="InterPro" id="IPR025875">
    <property type="entry name" value="Leu-rich_rpt_4"/>
</dbReference>
<keyword evidence="4" id="KW-0723">Serine/threonine-protein kinase</keyword>
<dbReference type="InterPro" id="IPR008271">
    <property type="entry name" value="Ser/Thr_kinase_AS"/>
</dbReference>
<evidence type="ECO:0000256" key="10">
    <source>
        <dbReference type="ARBA" id="ARBA00022741"/>
    </source>
</evidence>
<keyword evidence="3" id="KW-1003">Cell membrane</keyword>
<evidence type="ECO:0000256" key="17">
    <source>
        <dbReference type="ARBA" id="ARBA00023180"/>
    </source>
</evidence>
<dbReference type="InterPro" id="IPR032675">
    <property type="entry name" value="LRR_dom_sf"/>
</dbReference>
<dbReference type="InterPro" id="IPR011009">
    <property type="entry name" value="Kinase-like_dom_sf"/>
</dbReference>
<dbReference type="PROSITE" id="PS00107">
    <property type="entry name" value="PROTEIN_KINASE_ATP"/>
    <property type="match status" value="1"/>
</dbReference>
<dbReference type="GO" id="GO:0005886">
    <property type="term" value="C:plasma membrane"/>
    <property type="evidence" value="ECO:0007669"/>
    <property type="project" value="UniProtKB-SubCell"/>
</dbReference>
<evidence type="ECO:0000256" key="13">
    <source>
        <dbReference type="ARBA" id="ARBA00022989"/>
    </source>
</evidence>
<dbReference type="GO" id="GO:0051707">
    <property type="term" value="P:response to other organism"/>
    <property type="evidence" value="ECO:0007669"/>
    <property type="project" value="UniProtKB-ARBA"/>
</dbReference>
<sequence>MQDEDEDRATTTTTTTFTMTTAIILVLMLLFLPSMVVGDDASIMLDLFKSLNLTPRSWSRRPTPCKWRGVGCNSLGQVTSISLPSSSIFGTLPPSIVHLSNLQTLSLQSNHISGSIPTLSNMTHLKEVVLNNNHFTHLDSSFCFFNLPSLETFIIDNNPLDPWILPEGLSGLTSLREFHASNANLVGPIPNIFHSLPNLQDLKISYNSLTGPLPPSFAGSRIQTLWINNQKQGLSGSLDVLGYMPNLAQVWAQGNAFVGRIPNLSNCTALFDLQLGDNRLYGTLPPSIFSLPNLLNVSLRNNMFQGPIPIFSSQVKVTLGSTHTFCSVVSGTPCDAQVTALLTIADAFNYPPELAQSWLGSDPCDNWVGVTCDSLRVKVIVLNFARKNLTGFISPAFANLTSLTSIILNDNSLIGAIPDNLTSLKMLQKLDVSNNNLTGKVPNFTNNVIVNAHGNPLLGSNMDTSGAIKSPPRFSNTNLPCATCSVSQFSSWQIVGIIGCSTILVVVVVVLTLPFLKRKGKNYGLVNASVSEKMTKQEETSKISLNDQCSEESRSEYSCMINLCDPGNVIDIPIEVILEATNNFSDENILGRGGFGVVYRGILHDGSIVAVKRMDPNLERTNAMAEFQSEIAVLSEVRHRHLLALLGYCIDKEERIMVYEFMAQGTLEQHLFECEERGLPPLCWKQRIVIALDVARGVEYLHSLAQQSFIHRDLKPSNILLDEDMRAKVADFGLVKNAPDKGNYSVETRLAGTFGYLAPEYASRVTTKIDVFSFGVVLMELITGRKALDDKLPEDESQLVTWFKRVVLNAQEDITKAIDPQLKSETDQVILDSINQVAELSGYCTAWEPHQRPDMSHIVNILAPLVDHWRPINPSVGSDANGVDHLAAHRMSLPQALLRWRAGESTTDSSRPTDSRSCYFSARSSLMVNNSFSTAVQDLSPEKATYSLGGSSWN</sequence>
<feature type="binding site" evidence="18">
    <location>
        <position position="612"/>
    </location>
    <ligand>
        <name>ATP</name>
        <dbReference type="ChEBI" id="CHEBI:30616"/>
    </ligand>
</feature>
<dbReference type="FunFam" id="3.80.10.10:FF:000129">
    <property type="entry name" value="Leucine-rich repeat receptor-like kinase"/>
    <property type="match status" value="1"/>
</dbReference>
<dbReference type="Pfam" id="PF00560">
    <property type="entry name" value="LRR_1"/>
    <property type="match status" value="2"/>
</dbReference>
<evidence type="ECO:0000256" key="4">
    <source>
        <dbReference type="ARBA" id="ARBA00022527"/>
    </source>
</evidence>
<keyword evidence="11" id="KW-0418">Kinase</keyword>
<dbReference type="InterPro" id="IPR003591">
    <property type="entry name" value="Leu-rich_rpt_typical-subtyp"/>
</dbReference>
<proteinExistence type="inferred from homology"/>
<dbReference type="PANTHER" id="PTHR47986">
    <property type="entry name" value="OSJNBA0070M12.3 PROTEIN"/>
    <property type="match status" value="1"/>
</dbReference>
<dbReference type="InterPro" id="IPR017441">
    <property type="entry name" value="Protein_kinase_ATP_BS"/>
</dbReference>
<dbReference type="SMART" id="SM00369">
    <property type="entry name" value="LRR_TYP"/>
    <property type="match status" value="6"/>
</dbReference>
<keyword evidence="16" id="KW-0675">Receptor</keyword>
<evidence type="ECO:0000256" key="19">
    <source>
        <dbReference type="SAM" id="Phobius"/>
    </source>
</evidence>
<keyword evidence="13 19" id="KW-1133">Transmembrane helix</keyword>
<reference evidence="21" key="1">
    <citation type="submission" date="2022-04" db="EMBL/GenBank/DDBJ databases">
        <title>Carnegiea gigantea Genome sequencing and assembly v2.</title>
        <authorList>
            <person name="Copetti D."/>
            <person name="Sanderson M.J."/>
            <person name="Burquez A."/>
            <person name="Wojciechowski M.F."/>
        </authorList>
    </citation>
    <scope>NUCLEOTIDE SEQUENCE</scope>
    <source>
        <strain evidence="21">SGP5-SGP5p</strain>
        <tissue evidence="21">Aerial part</tissue>
    </source>
</reference>
<evidence type="ECO:0000256" key="14">
    <source>
        <dbReference type="ARBA" id="ARBA00023136"/>
    </source>
</evidence>
<dbReference type="Proteomes" id="UP001153076">
    <property type="component" value="Unassembled WGS sequence"/>
</dbReference>
<dbReference type="Pfam" id="PF12799">
    <property type="entry name" value="LRR_4"/>
    <property type="match status" value="1"/>
</dbReference>
<evidence type="ECO:0000313" key="22">
    <source>
        <dbReference type="Proteomes" id="UP001153076"/>
    </source>
</evidence>
<evidence type="ECO:0000256" key="11">
    <source>
        <dbReference type="ARBA" id="ARBA00022777"/>
    </source>
</evidence>
<dbReference type="EMBL" id="JAKOGI010001000">
    <property type="protein sequence ID" value="KAJ8428478.1"/>
    <property type="molecule type" value="Genomic_DNA"/>
</dbReference>
<evidence type="ECO:0000256" key="1">
    <source>
        <dbReference type="ARBA" id="ARBA00004162"/>
    </source>
</evidence>
<keyword evidence="12 18" id="KW-0067">ATP-binding</keyword>
<keyword evidence="6" id="KW-0808">Transferase</keyword>
<comment type="caution">
    <text evidence="21">The sequence shown here is derived from an EMBL/GenBank/DDBJ whole genome shotgun (WGS) entry which is preliminary data.</text>
</comment>
<keyword evidence="5" id="KW-0433">Leucine-rich repeat</keyword>
<dbReference type="Gene3D" id="3.30.200.20">
    <property type="entry name" value="Phosphorylase Kinase, domain 1"/>
    <property type="match status" value="1"/>
</dbReference>
<dbReference type="SUPFAM" id="SSF52058">
    <property type="entry name" value="L domain-like"/>
    <property type="match status" value="1"/>
</dbReference>
<evidence type="ECO:0000256" key="12">
    <source>
        <dbReference type="ARBA" id="ARBA00022840"/>
    </source>
</evidence>
<dbReference type="InterPro" id="IPR013210">
    <property type="entry name" value="LRR_N_plant-typ"/>
</dbReference>
<dbReference type="OrthoDB" id="978612at2759"/>
<dbReference type="CDD" id="cd14066">
    <property type="entry name" value="STKc_IRAK"/>
    <property type="match status" value="1"/>
</dbReference>
<keyword evidence="8" id="KW-0732">Signal</keyword>
<dbReference type="PROSITE" id="PS00108">
    <property type="entry name" value="PROTEIN_KINASE_ST"/>
    <property type="match status" value="1"/>
</dbReference>
<dbReference type="FunFam" id="3.80.10.10:FF:000190">
    <property type="entry name" value="Receptor-like kinase TMK4"/>
    <property type="match status" value="1"/>
</dbReference>
<keyword evidence="15" id="KW-1015">Disulfide bond</keyword>
<evidence type="ECO:0000256" key="9">
    <source>
        <dbReference type="ARBA" id="ARBA00022737"/>
    </source>
</evidence>
<evidence type="ECO:0000259" key="20">
    <source>
        <dbReference type="PROSITE" id="PS50011"/>
    </source>
</evidence>
<evidence type="ECO:0000256" key="6">
    <source>
        <dbReference type="ARBA" id="ARBA00022679"/>
    </source>
</evidence>
<dbReference type="SMART" id="SM00220">
    <property type="entry name" value="S_TKc"/>
    <property type="match status" value="1"/>
</dbReference>
<protein>
    <recommendedName>
        <fullName evidence="20">Protein kinase domain-containing protein</fullName>
    </recommendedName>
</protein>
<keyword evidence="7 19" id="KW-0812">Transmembrane</keyword>
<dbReference type="AlphaFoldDB" id="A0A9Q1JP41"/>
<comment type="subcellular location">
    <subcellularLocation>
        <location evidence="1">Cell membrane</location>
        <topology evidence="1">Single-pass membrane protein</topology>
    </subcellularLocation>
</comment>
<evidence type="ECO:0000256" key="16">
    <source>
        <dbReference type="ARBA" id="ARBA00023170"/>
    </source>
</evidence>
<evidence type="ECO:0000256" key="5">
    <source>
        <dbReference type="ARBA" id="ARBA00022614"/>
    </source>
</evidence>
<organism evidence="21 22">
    <name type="scientific">Carnegiea gigantea</name>
    <dbReference type="NCBI Taxonomy" id="171969"/>
    <lineage>
        <taxon>Eukaryota</taxon>
        <taxon>Viridiplantae</taxon>
        <taxon>Streptophyta</taxon>
        <taxon>Embryophyta</taxon>
        <taxon>Tracheophyta</taxon>
        <taxon>Spermatophyta</taxon>
        <taxon>Magnoliopsida</taxon>
        <taxon>eudicotyledons</taxon>
        <taxon>Gunneridae</taxon>
        <taxon>Pentapetalae</taxon>
        <taxon>Caryophyllales</taxon>
        <taxon>Cactineae</taxon>
        <taxon>Cactaceae</taxon>
        <taxon>Cactoideae</taxon>
        <taxon>Echinocereeae</taxon>
        <taxon>Carnegiea</taxon>
    </lineage>
</organism>
<dbReference type="InterPro" id="IPR001611">
    <property type="entry name" value="Leu-rich_rpt"/>
</dbReference>
<dbReference type="Pfam" id="PF07714">
    <property type="entry name" value="PK_Tyr_Ser-Thr"/>
    <property type="match status" value="1"/>
</dbReference>
<dbReference type="InterPro" id="IPR001245">
    <property type="entry name" value="Ser-Thr/Tyr_kinase_cat_dom"/>
</dbReference>
<accession>A0A9Q1JP41</accession>
<keyword evidence="9" id="KW-0677">Repeat</keyword>
<dbReference type="SUPFAM" id="SSF56112">
    <property type="entry name" value="Protein kinase-like (PK-like)"/>
    <property type="match status" value="1"/>
</dbReference>
<keyword evidence="17" id="KW-0325">Glycoprotein</keyword>
<dbReference type="InterPro" id="IPR052422">
    <property type="entry name" value="Auxin_Ser/Thr_Kinase"/>
</dbReference>
<name>A0A9Q1JP41_9CARY</name>
<keyword evidence="14 19" id="KW-0472">Membrane</keyword>
<dbReference type="InterPro" id="IPR000719">
    <property type="entry name" value="Prot_kinase_dom"/>
</dbReference>
<dbReference type="FunFam" id="3.30.200.20:FF:000039">
    <property type="entry name" value="receptor-like protein kinase FERONIA"/>
    <property type="match status" value="1"/>
</dbReference>
<dbReference type="Pfam" id="PF08263">
    <property type="entry name" value="LRRNT_2"/>
    <property type="match status" value="2"/>
</dbReference>
<evidence type="ECO:0000256" key="15">
    <source>
        <dbReference type="ARBA" id="ARBA00023157"/>
    </source>
</evidence>
<feature type="transmembrane region" description="Helical" evidence="19">
    <location>
        <begin position="12"/>
        <end position="32"/>
    </location>
</feature>
<dbReference type="Gene3D" id="3.80.10.10">
    <property type="entry name" value="Ribonuclease Inhibitor"/>
    <property type="match status" value="2"/>
</dbReference>
<evidence type="ECO:0000256" key="7">
    <source>
        <dbReference type="ARBA" id="ARBA00022692"/>
    </source>
</evidence>
<comment type="similarity">
    <text evidence="2">Belongs to the protein kinase superfamily. Ser/Thr protein kinase family.</text>
</comment>
<dbReference type="GO" id="GO:0005524">
    <property type="term" value="F:ATP binding"/>
    <property type="evidence" value="ECO:0007669"/>
    <property type="project" value="UniProtKB-UniRule"/>
</dbReference>
<evidence type="ECO:0000256" key="2">
    <source>
        <dbReference type="ARBA" id="ARBA00008684"/>
    </source>
</evidence>